<dbReference type="InterPro" id="IPR027383">
    <property type="entry name" value="Znf_put"/>
</dbReference>
<comment type="caution">
    <text evidence="5">The sequence shown here is derived from an EMBL/GenBank/DDBJ whole genome shotgun (WGS) entry which is preliminary data.</text>
</comment>
<keyword evidence="3" id="KW-0472">Membrane</keyword>
<evidence type="ECO:0000256" key="1">
    <source>
        <dbReference type="ARBA" id="ARBA00023015"/>
    </source>
</evidence>
<reference evidence="5 6" key="1">
    <citation type="submission" date="2020-08" db="EMBL/GenBank/DDBJ databases">
        <title>Sequencing the genomes of 1000 actinobacteria strains.</title>
        <authorList>
            <person name="Klenk H.-P."/>
        </authorList>
    </citation>
    <scope>NUCLEOTIDE SEQUENCE [LARGE SCALE GENOMIC DNA]</scope>
    <source>
        <strain evidence="5 6">DSM 44230</strain>
    </source>
</reference>
<dbReference type="InterPro" id="IPR041916">
    <property type="entry name" value="Anti_sigma_zinc_sf"/>
</dbReference>
<dbReference type="EMBL" id="JACHMH010000001">
    <property type="protein sequence ID" value="MBB4676034.1"/>
    <property type="molecule type" value="Genomic_DNA"/>
</dbReference>
<evidence type="ECO:0000259" key="4">
    <source>
        <dbReference type="Pfam" id="PF13490"/>
    </source>
</evidence>
<keyword evidence="3" id="KW-0812">Transmembrane</keyword>
<organism evidence="5 6">
    <name type="scientific">Crossiella cryophila</name>
    <dbReference type="NCBI Taxonomy" id="43355"/>
    <lineage>
        <taxon>Bacteria</taxon>
        <taxon>Bacillati</taxon>
        <taxon>Actinomycetota</taxon>
        <taxon>Actinomycetes</taxon>
        <taxon>Pseudonocardiales</taxon>
        <taxon>Pseudonocardiaceae</taxon>
        <taxon>Crossiella</taxon>
    </lineage>
</organism>
<gene>
    <name evidence="5" type="ORF">HNR67_002152</name>
</gene>
<feature type="transmembrane region" description="Helical" evidence="3">
    <location>
        <begin position="86"/>
        <end position="109"/>
    </location>
</feature>
<protein>
    <recommendedName>
        <fullName evidence="4">Putative zinc-finger domain-containing protein</fullName>
    </recommendedName>
</protein>
<evidence type="ECO:0000313" key="5">
    <source>
        <dbReference type="EMBL" id="MBB4676034.1"/>
    </source>
</evidence>
<keyword evidence="2" id="KW-0804">Transcription</keyword>
<evidence type="ECO:0000313" key="6">
    <source>
        <dbReference type="Proteomes" id="UP000533598"/>
    </source>
</evidence>
<dbReference type="RefSeq" id="WP_185001909.1">
    <property type="nucleotide sequence ID" value="NZ_BAAAUI010000021.1"/>
</dbReference>
<keyword evidence="6" id="KW-1185">Reference proteome</keyword>
<evidence type="ECO:0000256" key="3">
    <source>
        <dbReference type="SAM" id="Phobius"/>
    </source>
</evidence>
<feature type="domain" description="Putative zinc-finger" evidence="4">
    <location>
        <begin position="10"/>
        <end position="37"/>
    </location>
</feature>
<evidence type="ECO:0000256" key="2">
    <source>
        <dbReference type="ARBA" id="ARBA00023163"/>
    </source>
</evidence>
<dbReference type="Proteomes" id="UP000533598">
    <property type="component" value="Unassembled WGS sequence"/>
</dbReference>
<keyword evidence="1" id="KW-0805">Transcription regulation</keyword>
<keyword evidence="3" id="KW-1133">Transmembrane helix</keyword>
<dbReference type="Gene3D" id="1.10.10.1320">
    <property type="entry name" value="Anti-sigma factor, zinc-finger domain"/>
    <property type="match status" value="1"/>
</dbReference>
<accession>A0A7W7C7L7</accession>
<sequence>MTPPIEHTDVGAYVLGVLDAHEAEAFEAHLLSCEICQAELKALSALPDLLDELREQPVAAAEPLGAADPMPRLLDELAVRRRRRKVITWVAAAAATIAIIAGPILTAAFTATDPNVVAFPEGVPKLTGSGPTGASLELTVQGRGWGSDVVLALKGVRGPEACELIAVSKTGQEVTVNSWLVPDRGYGVPDSPKPLMMRGGAALKPGDIAKFEVRTLDKKVLVSIPA</sequence>
<dbReference type="Pfam" id="PF13490">
    <property type="entry name" value="zf-HC2"/>
    <property type="match status" value="1"/>
</dbReference>
<proteinExistence type="predicted"/>
<name>A0A7W7C7L7_9PSEU</name>
<dbReference type="AlphaFoldDB" id="A0A7W7C7L7"/>